<dbReference type="PANTHER" id="PTHR45721:SF11">
    <property type="entry name" value="LAMIN DM0-RELATED"/>
    <property type="match status" value="1"/>
</dbReference>
<accession>A0A7M7JRC1</accession>
<dbReference type="FunCoup" id="A0A7M7JRC1">
    <property type="interactions" value="1430"/>
</dbReference>
<dbReference type="SUPFAM" id="SSF74853">
    <property type="entry name" value="Lamin A/C globular tail domain"/>
    <property type="match status" value="1"/>
</dbReference>
<dbReference type="InterPro" id="IPR001322">
    <property type="entry name" value="Lamin_tail_dom"/>
</dbReference>
<organism evidence="9 10">
    <name type="scientific">Varroa destructor</name>
    <name type="common">Honeybee mite</name>
    <dbReference type="NCBI Taxonomy" id="109461"/>
    <lineage>
        <taxon>Eukaryota</taxon>
        <taxon>Metazoa</taxon>
        <taxon>Ecdysozoa</taxon>
        <taxon>Arthropoda</taxon>
        <taxon>Chelicerata</taxon>
        <taxon>Arachnida</taxon>
        <taxon>Acari</taxon>
        <taxon>Parasitiformes</taxon>
        <taxon>Mesostigmata</taxon>
        <taxon>Gamasina</taxon>
        <taxon>Dermanyssoidea</taxon>
        <taxon>Varroidae</taxon>
        <taxon>Varroa</taxon>
    </lineage>
</organism>
<evidence type="ECO:0000256" key="3">
    <source>
        <dbReference type="ARBA" id="ARBA00023054"/>
    </source>
</evidence>
<evidence type="ECO:0000256" key="1">
    <source>
        <dbReference type="ARBA" id="ARBA00004123"/>
    </source>
</evidence>
<keyword evidence="10" id="KW-1185">Reference proteome</keyword>
<dbReference type="InterPro" id="IPR039008">
    <property type="entry name" value="IF_rod_dom"/>
</dbReference>
<dbReference type="SMART" id="SM01391">
    <property type="entry name" value="Filament"/>
    <property type="match status" value="1"/>
</dbReference>
<dbReference type="PROSITE" id="PS51842">
    <property type="entry name" value="IF_ROD_2"/>
    <property type="match status" value="1"/>
</dbReference>
<evidence type="ECO:0008006" key="11">
    <source>
        <dbReference type="Google" id="ProtNLM"/>
    </source>
</evidence>
<dbReference type="GeneID" id="111245650"/>
<sequence length="593" mass="67668">MSSRQSPRKGTPVRRTGRMSTPVDASTPGTAARDEETPERPLSPTLLLRDDEKKQLTVLNQRLARYIESMSRLQNENQRLQHSIRRVEEQKLTEVSSVKGDFQREIQALRALVDEEAKHKVTAQAEADNATKQRDRFANLNITLQADFDRASRRINDLETENADLKARLDNSNIQLTQRNKENAHLKKQLEDAERALKAATVDAATLKNKLESLKDENKFMRETHEKELRQAHVVTEEQITEIDGRAQARADLLLEEKIDEFRQVYEIEKSQLRQHFDEELKQRLAGYVPAGEHAQMESRLETITVQLETAKSDLEEKRRLLDQERAWIAQQLRLKDEHIADANARYRELKKEFDDLIDIKDGLQKELDTYRTLLEQEETRLNISDAHSSGISSRSPSSILTSSSRKRKRLSQAMESSTEGQEEIQCVYQNLGPLKVAEHDVRRGQFVTLENTSEEDISLGGWRIVHRSGDLEASHKFPPRTRIKANSKMTLWSSDSGAAHNPPTDIVLKNISFPTHDNQTGELEITTALYNQEEKEIAKRISKSQRSSKTTVRTFIPGARSTPQRVSFAPGEIFHVGGEDGANLDDSRCAIM</sequence>
<dbReference type="Gene3D" id="2.60.40.1260">
    <property type="entry name" value="Lamin Tail domain"/>
    <property type="match status" value="1"/>
</dbReference>
<dbReference type="Gene3D" id="1.20.5.1160">
    <property type="entry name" value="Vasodilator-stimulated phosphoprotein"/>
    <property type="match status" value="1"/>
</dbReference>
<feature type="domain" description="IF rod" evidence="8">
    <location>
        <begin position="52"/>
        <end position="382"/>
    </location>
</feature>
<dbReference type="OrthoDB" id="102442at2759"/>
<evidence type="ECO:0000256" key="5">
    <source>
        <dbReference type="SAM" id="Coils"/>
    </source>
</evidence>
<dbReference type="GO" id="GO:0005200">
    <property type="term" value="F:structural constituent of cytoskeleton"/>
    <property type="evidence" value="ECO:0007669"/>
    <property type="project" value="TreeGrafter"/>
</dbReference>
<keyword evidence="2" id="KW-0403">Intermediate filament</keyword>
<feature type="coiled-coil region" evidence="5">
    <location>
        <begin position="294"/>
        <end position="381"/>
    </location>
</feature>
<evidence type="ECO:0000256" key="6">
    <source>
        <dbReference type="SAM" id="MobiDB-lite"/>
    </source>
</evidence>
<feature type="coiled-coil region" evidence="5">
    <location>
        <begin position="56"/>
        <end position="90"/>
    </location>
</feature>
<evidence type="ECO:0000256" key="4">
    <source>
        <dbReference type="ARBA" id="ARBA00023242"/>
    </source>
</evidence>
<evidence type="ECO:0000313" key="9">
    <source>
        <dbReference type="EnsemblMetazoa" id="XP_022650000"/>
    </source>
</evidence>
<dbReference type="InterPro" id="IPR036415">
    <property type="entry name" value="Lamin_tail_dom_sf"/>
</dbReference>
<evidence type="ECO:0000313" key="10">
    <source>
        <dbReference type="Proteomes" id="UP000594260"/>
    </source>
</evidence>
<evidence type="ECO:0000259" key="7">
    <source>
        <dbReference type="PROSITE" id="PS51841"/>
    </source>
</evidence>
<dbReference type="GO" id="GO:0051664">
    <property type="term" value="P:nuclear pore localization"/>
    <property type="evidence" value="ECO:0007669"/>
    <property type="project" value="TreeGrafter"/>
</dbReference>
<keyword evidence="3 5" id="KW-0175">Coiled coil</keyword>
<keyword evidence="4" id="KW-0539">Nucleus</keyword>
<dbReference type="GO" id="GO:0005882">
    <property type="term" value="C:intermediate filament"/>
    <property type="evidence" value="ECO:0007669"/>
    <property type="project" value="UniProtKB-KW"/>
</dbReference>
<dbReference type="Proteomes" id="UP000594260">
    <property type="component" value="Unplaced"/>
</dbReference>
<feature type="compositionally biased region" description="Low complexity" evidence="6">
    <location>
        <begin position="389"/>
        <end position="404"/>
    </location>
</feature>
<dbReference type="GO" id="GO:0031507">
    <property type="term" value="P:heterochromatin formation"/>
    <property type="evidence" value="ECO:0007669"/>
    <property type="project" value="TreeGrafter"/>
</dbReference>
<dbReference type="GO" id="GO:0007097">
    <property type="term" value="P:nuclear migration"/>
    <property type="evidence" value="ECO:0007669"/>
    <property type="project" value="TreeGrafter"/>
</dbReference>
<dbReference type="PROSITE" id="PS51841">
    <property type="entry name" value="LTD"/>
    <property type="match status" value="1"/>
</dbReference>
<dbReference type="RefSeq" id="XP_022650000.1">
    <property type="nucleotide sequence ID" value="XM_022794265.1"/>
</dbReference>
<name>A0A7M7JRC1_VARDE</name>
<dbReference type="PANTHER" id="PTHR45721">
    <property type="entry name" value="LAMIN DM0-RELATED"/>
    <property type="match status" value="1"/>
</dbReference>
<feature type="region of interest" description="Disordered" evidence="6">
    <location>
        <begin position="385"/>
        <end position="420"/>
    </location>
</feature>
<evidence type="ECO:0000259" key="8">
    <source>
        <dbReference type="PROSITE" id="PS51842"/>
    </source>
</evidence>
<evidence type="ECO:0000256" key="2">
    <source>
        <dbReference type="ARBA" id="ARBA00022754"/>
    </source>
</evidence>
<dbReference type="SUPFAM" id="SSF64593">
    <property type="entry name" value="Intermediate filament protein, coiled coil region"/>
    <property type="match status" value="1"/>
</dbReference>
<proteinExistence type="predicted"/>
<dbReference type="InParanoid" id="A0A7M7JRC1"/>
<dbReference type="GO" id="GO:0005652">
    <property type="term" value="C:nuclear lamina"/>
    <property type="evidence" value="ECO:0007669"/>
    <property type="project" value="TreeGrafter"/>
</dbReference>
<reference evidence="9" key="1">
    <citation type="submission" date="2021-01" db="UniProtKB">
        <authorList>
            <consortium name="EnsemblMetazoa"/>
        </authorList>
    </citation>
    <scope>IDENTIFICATION</scope>
</reference>
<dbReference type="GO" id="GO:0006998">
    <property type="term" value="P:nuclear envelope organization"/>
    <property type="evidence" value="ECO:0007669"/>
    <property type="project" value="TreeGrafter"/>
</dbReference>
<dbReference type="OMA" id="GYEMIKT"/>
<feature type="domain" description="LTD" evidence="7">
    <location>
        <begin position="423"/>
        <end position="555"/>
    </location>
</feature>
<dbReference type="Gene3D" id="1.20.5.170">
    <property type="match status" value="1"/>
</dbReference>
<dbReference type="KEGG" id="vde:111245650"/>
<dbReference type="Pfam" id="PF00038">
    <property type="entry name" value="Filament"/>
    <property type="match status" value="1"/>
</dbReference>
<dbReference type="AlphaFoldDB" id="A0A7M7JRC1"/>
<feature type="coiled-coil region" evidence="5">
    <location>
        <begin position="141"/>
        <end position="231"/>
    </location>
</feature>
<dbReference type="EnsemblMetazoa" id="XM_022794265">
    <property type="protein sequence ID" value="XP_022650000"/>
    <property type="gene ID" value="LOC111245650"/>
</dbReference>
<comment type="subcellular location">
    <subcellularLocation>
        <location evidence="1">Nucleus</location>
    </subcellularLocation>
</comment>
<protein>
    <recommendedName>
        <fullName evidence="11">Lamin</fullName>
    </recommendedName>
</protein>
<feature type="region of interest" description="Disordered" evidence="6">
    <location>
        <begin position="1"/>
        <end position="48"/>
    </location>
</feature>
<dbReference type="GO" id="GO:0090435">
    <property type="term" value="P:protein localization to nuclear envelope"/>
    <property type="evidence" value="ECO:0007669"/>
    <property type="project" value="TreeGrafter"/>
</dbReference>
<dbReference type="Pfam" id="PF00932">
    <property type="entry name" value="LTD"/>
    <property type="match status" value="1"/>
</dbReference>